<feature type="non-terminal residue" evidence="1">
    <location>
        <position position="1"/>
    </location>
</feature>
<evidence type="ECO:0000313" key="2">
    <source>
        <dbReference type="Proteomes" id="UP001152795"/>
    </source>
</evidence>
<sequence>MWKFVDDVSSSENLTSNSFSVTQSTLDSIDSWATYNCMKLNAKKCKELRVSFLKETPQLPSLTIDGYVVETVQSHKVLGLIIQNNLKWDEQIRSIVTKASKRLYGLRVLCRGGVPPADLTNIYFALIRSILEYCCEVWNYAIPRYLSDELERVQKRAMRIIFPGHSYDEALQLANCTRLSDRRNETCINTLQKIAKRAGQCPPPSSECGREPEDTCTSDAQCTSNQKCCQPHECRTVMRCTDIIIR</sequence>
<dbReference type="SMART" id="SM00217">
    <property type="entry name" value="WAP"/>
    <property type="match status" value="1"/>
</dbReference>
<dbReference type="OrthoDB" id="5987559at2759"/>
<keyword evidence="2" id="KW-1185">Reference proteome</keyword>
<dbReference type="InterPro" id="IPR036645">
    <property type="entry name" value="Elafin-like_sf"/>
</dbReference>
<reference evidence="1" key="1">
    <citation type="submission" date="2020-04" db="EMBL/GenBank/DDBJ databases">
        <authorList>
            <person name="Alioto T."/>
            <person name="Alioto T."/>
            <person name="Gomez Garrido J."/>
        </authorList>
    </citation>
    <scope>NUCLEOTIDE SEQUENCE</scope>
    <source>
        <strain evidence="1">A484AB</strain>
    </source>
</reference>
<protein>
    <submittedName>
        <fullName evidence="1">RNA-directed DNA polymerase from mobile element jockey</fullName>
    </submittedName>
</protein>
<dbReference type="InterPro" id="IPR008197">
    <property type="entry name" value="WAP_dom"/>
</dbReference>
<dbReference type="PROSITE" id="PS51390">
    <property type="entry name" value="WAP"/>
    <property type="match status" value="1"/>
</dbReference>
<organism evidence="1 2">
    <name type="scientific">Paramuricea clavata</name>
    <name type="common">Red gorgonian</name>
    <name type="synonym">Violescent sea-whip</name>
    <dbReference type="NCBI Taxonomy" id="317549"/>
    <lineage>
        <taxon>Eukaryota</taxon>
        <taxon>Metazoa</taxon>
        <taxon>Cnidaria</taxon>
        <taxon>Anthozoa</taxon>
        <taxon>Octocorallia</taxon>
        <taxon>Malacalcyonacea</taxon>
        <taxon>Plexauridae</taxon>
        <taxon>Paramuricea</taxon>
    </lineage>
</organism>
<dbReference type="Pfam" id="PF00095">
    <property type="entry name" value="WAP"/>
    <property type="match status" value="1"/>
</dbReference>
<proteinExistence type="predicted"/>
<dbReference type="Gene3D" id="4.10.75.10">
    <property type="entry name" value="Elafin-like"/>
    <property type="match status" value="1"/>
</dbReference>
<name>A0A6S7IW22_PARCT</name>
<accession>A0A6S7IW22</accession>
<comment type="caution">
    <text evidence="1">The sequence shown here is derived from an EMBL/GenBank/DDBJ whole genome shotgun (WGS) entry which is preliminary data.</text>
</comment>
<dbReference type="Proteomes" id="UP001152795">
    <property type="component" value="Unassembled WGS sequence"/>
</dbReference>
<dbReference type="GO" id="GO:0030414">
    <property type="term" value="F:peptidase inhibitor activity"/>
    <property type="evidence" value="ECO:0007669"/>
    <property type="project" value="InterPro"/>
</dbReference>
<keyword evidence="1" id="KW-0808">Transferase</keyword>
<dbReference type="SUPFAM" id="SSF57256">
    <property type="entry name" value="Elafin-like"/>
    <property type="match status" value="1"/>
</dbReference>
<gene>
    <name evidence="1" type="ORF">PACLA_8A003879</name>
</gene>
<dbReference type="PANTHER" id="PTHR33332">
    <property type="entry name" value="REVERSE TRANSCRIPTASE DOMAIN-CONTAINING PROTEIN"/>
    <property type="match status" value="1"/>
</dbReference>
<evidence type="ECO:0000313" key="1">
    <source>
        <dbReference type="EMBL" id="CAB4022147.1"/>
    </source>
</evidence>
<keyword evidence="1" id="KW-0695">RNA-directed DNA polymerase</keyword>
<dbReference type="GO" id="GO:0005576">
    <property type="term" value="C:extracellular region"/>
    <property type="evidence" value="ECO:0007669"/>
    <property type="project" value="InterPro"/>
</dbReference>
<dbReference type="GO" id="GO:0003964">
    <property type="term" value="F:RNA-directed DNA polymerase activity"/>
    <property type="evidence" value="ECO:0007669"/>
    <property type="project" value="UniProtKB-KW"/>
</dbReference>
<keyword evidence="1" id="KW-0548">Nucleotidyltransferase</keyword>
<dbReference type="AlphaFoldDB" id="A0A6S7IW22"/>
<dbReference type="EMBL" id="CACRXK020011830">
    <property type="protein sequence ID" value="CAB4022147.1"/>
    <property type="molecule type" value="Genomic_DNA"/>
</dbReference>